<dbReference type="InterPro" id="IPR006333">
    <property type="entry name" value="Cyt_o_ubiquinol_oxidase_su2"/>
</dbReference>
<dbReference type="PROSITE" id="PS50857">
    <property type="entry name" value="COX2_CUA"/>
    <property type="match status" value="1"/>
</dbReference>
<evidence type="ECO:0000256" key="2">
    <source>
        <dbReference type="ARBA" id="ARBA00007866"/>
    </source>
</evidence>
<evidence type="ECO:0000313" key="18">
    <source>
        <dbReference type="EMBL" id="ETX12214.1"/>
    </source>
</evidence>
<accession>X7E806</accession>
<dbReference type="GO" id="GO:0005507">
    <property type="term" value="F:copper ion binding"/>
    <property type="evidence" value="ECO:0007669"/>
    <property type="project" value="InterPro"/>
</dbReference>
<evidence type="ECO:0000256" key="10">
    <source>
        <dbReference type="ARBA" id="ARBA00023002"/>
    </source>
</evidence>
<organism evidence="18 19">
    <name type="scientific">Marinomonas ushuaiensis DSM 15871</name>
    <dbReference type="NCBI Taxonomy" id="1122207"/>
    <lineage>
        <taxon>Bacteria</taxon>
        <taxon>Pseudomonadati</taxon>
        <taxon>Pseudomonadota</taxon>
        <taxon>Gammaproteobacteria</taxon>
        <taxon>Oceanospirillales</taxon>
        <taxon>Oceanospirillaceae</taxon>
        <taxon>Marinomonas</taxon>
    </lineage>
</organism>
<feature type="domain" description="Cytochrome oxidase subunit II transmembrane region profile" evidence="17">
    <location>
        <begin position="21"/>
        <end position="118"/>
    </location>
</feature>
<dbReference type="PROSITE" id="PS50999">
    <property type="entry name" value="COX2_TM"/>
    <property type="match status" value="1"/>
</dbReference>
<evidence type="ECO:0000256" key="12">
    <source>
        <dbReference type="ARBA" id="ARBA00023139"/>
    </source>
</evidence>
<keyword evidence="10 14" id="KW-0560">Oxidoreductase</keyword>
<evidence type="ECO:0000256" key="15">
    <source>
        <dbReference type="SAM" id="Phobius"/>
    </source>
</evidence>
<dbReference type="NCBIfam" id="TIGR01433">
    <property type="entry name" value="CyoA"/>
    <property type="match status" value="1"/>
</dbReference>
<dbReference type="SUPFAM" id="SSF49503">
    <property type="entry name" value="Cupredoxins"/>
    <property type="match status" value="1"/>
</dbReference>
<dbReference type="Pfam" id="PF00116">
    <property type="entry name" value="COX2"/>
    <property type="match status" value="1"/>
</dbReference>
<comment type="caution">
    <text evidence="18">The sequence shown here is derived from an EMBL/GenBank/DDBJ whole genome shotgun (WGS) entry which is preliminary data.</text>
</comment>
<keyword evidence="12" id="KW-0564">Palmitate</keyword>
<dbReference type="InterPro" id="IPR045187">
    <property type="entry name" value="CcO_II"/>
</dbReference>
<evidence type="ECO:0000256" key="11">
    <source>
        <dbReference type="ARBA" id="ARBA00023136"/>
    </source>
</evidence>
<dbReference type="GO" id="GO:0009486">
    <property type="term" value="F:cytochrome bo3 ubiquinol oxidase activity"/>
    <property type="evidence" value="ECO:0007669"/>
    <property type="project" value="InterPro"/>
</dbReference>
<evidence type="ECO:0000256" key="8">
    <source>
        <dbReference type="ARBA" id="ARBA00022982"/>
    </source>
</evidence>
<dbReference type="GO" id="GO:0005886">
    <property type="term" value="C:plasma membrane"/>
    <property type="evidence" value="ECO:0007669"/>
    <property type="project" value="UniProtKB-SubCell"/>
</dbReference>
<keyword evidence="11 14" id="KW-0472">Membrane</keyword>
<dbReference type="STRING" id="1122207.MUS1_01000"/>
<reference evidence="18 19" key="1">
    <citation type="submission" date="2014-01" db="EMBL/GenBank/DDBJ databases">
        <title>Marinomonas ushuaiensis DSM 15871 Genome Sequencing.</title>
        <authorList>
            <person name="Lai Q."/>
            <person name="Shao Z.S."/>
        </authorList>
    </citation>
    <scope>NUCLEOTIDE SEQUENCE [LARGE SCALE GENOMIC DNA]</scope>
    <source>
        <strain evidence="18 19">DSM 15871</strain>
    </source>
</reference>
<comment type="similarity">
    <text evidence="2 14">Belongs to the cytochrome c oxidase subunit 2 family.</text>
</comment>
<evidence type="ECO:0000256" key="6">
    <source>
        <dbReference type="ARBA" id="ARBA00022692"/>
    </source>
</evidence>
<dbReference type="InterPro" id="IPR011759">
    <property type="entry name" value="Cyt_c_oxidase_su2_TM_dom"/>
</dbReference>
<keyword evidence="6 15" id="KW-0812">Transmembrane</keyword>
<dbReference type="eggNOG" id="COG1622">
    <property type="taxonomic scope" value="Bacteria"/>
</dbReference>
<dbReference type="OrthoDB" id="9783445at2"/>
<evidence type="ECO:0000259" key="16">
    <source>
        <dbReference type="PROSITE" id="PS50857"/>
    </source>
</evidence>
<dbReference type="Gene3D" id="2.60.40.420">
    <property type="entry name" value="Cupredoxins - blue copper proteins"/>
    <property type="match status" value="1"/>
</dbReference>
<dbReference type="GO" id="GO:0042773">
    <property type="term" value="P:ATP synthesis coupled electron transport"/>
    <property type="evidence" value="ECO:0007669"/>
    <property type="project" value="TreeGrafter"/>
</dbReference>
<feature type="transmembrane region" description="Helical" evidence="15">
    <location>
        <begin position="88"/>
        <end position="109"/>
    </location>
</feature>
<dbReference type="PATRIC" id="fig|1122207.3.peg.208"/>
<dbReference type="PANTHER" id="PTHR22888">
    <property type="entry name" value="CYTOCHROME C OXIDASE, SUBUNIT II"/>
    <property type="match status" value="1"/>
</dbReference>
<feature type="transmembrane region" description="Helical" evidence="15">
    <location>
        <begin position="43"/>
        <end position="67"/>
    </location>
</feature>
<evidence type="ECO:0000256" key="1">
    <source>
        <dbReference type="ARBA" id="ARBA00004651"/>
    </source>
</evidence>
<keyword evidence="4 14" id="KW-1003">Cell membrane</keyword>
<dbReference type="InterPro" id="IPR036257">
    <property type="entry name" value="Cyt_c_oxidase_su2_TM_sf"/>
</dbReference>
<feature type="domain" description="Cytochrome oxidase subunit II copper A binding" evidence="16">
    <location>
        <begin position="124"/>
        <end position="236"/>
    </location>
</feature>
<dbReference type="CDD" id="cd04212">
    <property type="entry name" value="CuRO_UO_II"/>
    <property type="match status" value="1"/>
</dbReference>
<dbReference type="Proteomes" id="UP000054058">
    <property type="component" value="Unassembled WGS sequence"/>
</dbReference>
<evidence type="ECO:0000256" key="13">
    <source>
        <dbReference type="ARBA" id="ARBA00023288"/>
    </source>
</evidence>
<comment type="subcellular location">
    <subcellularLocation>
        <location evidence="1">Cell membrane</location>
        <topology evidence="1">Multi-pass membrane protein</topology>
    </subcellularLocation>
</comment>
<evidence type="ECO:0000256" key="5">
    <source>
        <dbReference type="ARBA" id="ARBA00022660"/>
    </source>
</evidence>
<dbReference type="InterPro" id="IPR034227">
    <property type="entry name" value="CuRO_UO_II"/>
</dbReference>
<evidence type="ECO:0000259" key="17">
    <source>
        <dbReference type="PROSITE" id="PS50999"/>
    </source>
</evidence>
<dbReference type="GO" id="GO:0016682">
    <property type="term" value="F:oxidoreductase activity, acting on diphenols and related substances as donors, oxygen as acceptor"/>
    <property type="evidence" value="ECO:0007669"/>
    <property type="project" value="InterPro"/>
</dbReference>
<dbReference type="Gene3D" id="1.10.287.90">
    <property type="match status" value="1"/>
</dbReference>
<dbReference type="Pfam" id="PF06481">
    <property type="entry name" value="COX_ARM"/>
    <property type="match status" value="1"/>
</dbReference>
<dbReference type="InterPro" id="IPR010514">
    <property type="entry name" value="COX_ARM"/>
</dbReference>
<evidence type="ECO:0000313" key="19">
    <source>
        <dbReference type="Proteomes" id="UP000054058"/>
    </source>
</evidence>
<name>X7E806_9GAMM</name>
<keyword evidence="7" id="KW-0732">Signal</keyword>
<evidence type="ECO:0000256" key="7">
    <source>
        <dbReference type="ARBA" id="ARBA00022729"/>
    </source>
</evidence>
<protein>
    <recommendedName>
        <fullName evidence="14">Ubiquinol oxidase subunit 2</fullName>
    </recommendedName>
</protein>
<keyword evidence="9 15" id="KW-1133">Transmembrane helix</keyword>
<keyword evidence="5 14" id="KW-0679">Respiratory chain</keyword>
<sequence length="287" mass="32424">MRLQMKKKLFQSTMLLSLALLLSGCELALFDSSGVTGKQMGDTILLTMGLMLIVVIPTILMTIWIPFKYHASKKDESYDPEWEHSSKIEFFAWGVPIVIIVVLATITYITSYSLDPRKELVSDKKPLTIQVVAMDWKWLFLFPEEKIAVVNEVAFPVDTPVKFLVTSQSTMNSFFIPKLGGQIYAMAGMENRINIMANEIGEYRGISANYSGFGFAGMRFKAKVTSEEDFEKWLEGVKASDQVLTGAEYDRLIEKTRDHKVEYFSSIDPLQFKNIIESFTGAQNGSN</sequence>
<dbReference type="InterPro" id="IPR008972">
    <property type="entry name" value="Cupredoxin"/>
</dbReference>
<dbReference type="EMBL" id="JAMB01000001">
    <property type="protein sequence ID" value="ETX12214.1"/>
    <property type="molecule type" value="Genomic_DNA"/>
</dbReference>
<dbReference type="InterPro" id="IPR002429">
    <property type="entry name" value="CcO_II-like_C"/>
</dbReference>
<evidence type="ECO:0000256" key="14">
    <source>
        <dbReference type="PIRNR" id="PIRNR000292"/>
    </source>
</evidence>
<keyword evidence="3 14" id="KW-0813">Transport</keyword>
<proteinExistence type="inferred from homology"/>
<keyword evidence="8 14" id="KW-0249">Electron transport</keyword>
<dbReference type="PROSITE" id="PS51257">
    <property type="entry name" value="PROKAR_LIPOPROTEIN"/>
    <property type="match status" value="1"/>
</dbReference>
<evidence type="ECO:0000256" key="4">
    <source>
        <dbReference type="ARBA" id="ARBA00022475"/>
    </source>
</evidence>
<keyword evidence="19" id="KW-1185">Reference proteome</keyword>
<evidence type="ECO:0000256" key="3">
    <source>
        <dbReference type="ARBA" id="ARBA00022448"/>
    </source>
</evidence>
<dbReference type="PIRSF" id="PIRSF000292">
    <property type="entry name" value="Ubi_od_II"/>
    <property type="match status" value="1"/>
</dbReference>
<dbReference type="PANTHER" id="PTHR22888:SF18">
    <property type="entry name" value="CYTOCHROME BO(3) UBIQUINOL OXIDASE SUBUNIT 2"/>
    <property type="match status" value="1"/>
</dbReference>
<dbReference type="AlphaFoldDB" id="X7E806"/>
<keyword evidence="13" id="KW-0449">Lipoprotein</keyword>
<dbReference type="SUPFAM" id="SSF81464">
    <property type="entry name" value="Cytochrome c oxidase subunit II-like, transmembrane region"/>
    <property type="match status" value="1"/>
</dbReference>
<gene>
    <name evidence="18" type="ORF">MUS1_01000</name>
</gene>
<evidence type="ECO:0000256" key="9">
    <source>
        <dbReference type="ARBA" id="ARBA00022989"/>
    </source>
</evidence>
<dbReference type="GO" id="GO:0004129">
    <property type="term" value="F:cytochrome-c oxidase activity"/>
    <property type="evidence" value="ECO:0007669"/>
    <property type="project" value="UniProtKB-UniRule"/>
</dbReference>